<keyword evidence="7" id="KW-0274">FAD</keyword>
<evidence type="ECO:0000256" key="14">
    <source>
        <dbReference type="ARBA" id="ARBA00047599"/>
    </source>
</evidence>
<dbReference type="SMART" id="SM00054">
    <property type="entry name" value="EFh"/>
    <property type="match status" value="1"/>
</dbReference>
<evidence type="ECO:0000313" key="18">
    <source>
        <dbReference type="EMBL" id="KAL0328824.1"/>
    </source>
</evidence>
<dbReference type="InterPro" id="IPR023753">
    <property type="entry name" value="FAD/NAD-binding_dom"/>
</dbReference>
<dbReference type="InterPro" id="IPR011992">
    <property type="entry name" value="EF-hand-dom_pair"/>
</dbReference>
<dbReference type="SUPFAM" id="SSF47473">
    <property type="entry name" value="EF-hand"/>
    <property type="match status" value="1"/>
</dbReference>
<sequence>MTLFQRFCRIFRVNPWLVRMLMVFTVSIPFPFLYVNGSGGCVLAFSEAKPENGVLSDSSEADSKKKKMVVLGTGWAGINFLKTLKNPSYDVQVISPRNYFVFTPLLPSWTCGTLEPRSIVEPVRNIVRKEMEDAQKIRRTVIDCFERASLPNLSDDERKRILHFVVVGGGPTGVEFSAGLHDYVKEDLVRFDKRITAFAEEKFQRDGIDVKTGAMVVKVSDKEILVKNGGGTSTMPYGMVVWATGIGTRPIITEFMKQIGQGNRRALLTDEWLRVEGCDGIYALGDCATINQRRVMEDILAIFRKADKDKSGTLTVKEFQEVLDDIRERYPQVALYLKNKHMRTLVDLLKDSKGDAVKGSVEVNLEEFKSALSQVDSQMKNLPPTAQVAAQQGTYLADCFNRMEKCERNPEGPLRFRGEGRHRFHPFRYNYLGQFAALGGERTAAQFPGGWVSIGRISQWLCKLESWRSRALVVSDWTRRFIFGRDSSCI</sequence>
<gene>
    <name evidence="18" type="ORF">Scaly_2315000</name>
</gene>
<dbReference type="PROSITE" id="PS00018">
    <property type="entry name" value="EF_HAND_1"/>
    <property type="match status" value="1"/>
</dbReference>
<reference evidence="18" key="2">
    <citation type="journal article" date="2024" name="Plant">
        <title>Genomic evolution and insights into agronomic trait innovations of Sesamum species.</title>
        <authorList>
            <person name="Miao H."/>
            <person name="Wang L."/>
            <person name="Qu L."/>
            <person name="Liu H."/>
            <person name="Sun Y."/>
            <person name="Le M."/>
            <person name="Wang Q."/>
            <person name="Wei S."/>
            <person name="Zheng Y."/>
            <person name="Lin W."/>
            <person name="Duan Y."/>
            <person name="Cao H."/>
            <person name="Xiong S."/>
            <person name="Wang X."/>
            <person name="Wei L."/>
            <person name="Li C."/>
            <person name="Ma Q."/>
            <person name="Ju M."/>
            <person name="Zhao R."/>
            <person name="Li G."/>
            <person name="Mu C."/>
            <person name="Tian Q."/>
            <person name="Mei H."/>
            <person name="Zhang T."/>
            <person name="Gao T."/>
            <person name="Zhang H."/>
        </authorList>
    </citation>
    <scope>NUCLEOTIDE SEQUENCE</scope>
    <source>
        <strain evidence="18">KEN8</strain>
    </source>
</reference>
<comment type="catalytic activity">
    <reaction evidence="15">
        <text>a ubiquinone + NADH + H(+) = a ubiquinol + NAD(+)</text>
        <dbReference type="Rhea" id="RHEA:23152"/>
        <dbReference type="Rhea" id="RHEA-COMP:9565"/>
        <dbReference type="Rhea" id="RHEA-COMP:9566"/>
        <dbReference type="ChEBI" id="CHEBI:15378"/>
        <dbReference type="ChEBI" id="CHEBI:16389"/>
        <dbReference type="ChEBI" id="CHEBI:17976"/>
        <dbReference type="ChEBI" id="CHEBI:57540"/>
        <dbReference type="ChEBI" id="CHEBI:57945"/>
    </reaction>
</comment>
<evidence type="ECO:0000256" key="4">
    <source>
        <dbReference type="ARBA" id="ARBA00012637"/>
    </source>
</evidence>
<evidence type="ECO:0000256" key="8">
    <source>
        <dbReference type="ARBA" id="ARBA00022837"/>
    </source>
</evidence>
<dbReference type="EMBL" id="JACGWM010000014">
    <property type="protein sequence ID" value="KAL0328824.1"/>
    <property type="molecule type" value="Genomic_DNA"/>
</dbReference>
<keyword evidence="12" id="KW-0496">Mitochondrion</keyword>
<dbReference type="InterPro" id="IPR045024">
    <property type="entry name" value="NDH-2"/>
</dbReference>
<evidence type="ECO:0000259" key="17">
    <source>
        <dbReference type="PROSITE" id="PS50222"/>
    </source>
</evidence>
<keyword evidence="5" id="KW-0285">Flavoprotein</keyword>
<evidence type="ECO:0000256" key="11">
    <source>
        <dbReference type="ARBA" id="ARBA00023027"/>
    </source>
</evidence>
<dbReference type="InterPro" id="IPR002048">
    <property type="entry name" value="EF_hand_dom"/>
</dbReference>
<keyword evidence="16" id="KW-1133">Transmembrane helix</keyword>
<feature type="transmembrane region" description="Helical" evidence="16">
    <location>
        <begin position="16"/>
        <end position="35"/>
    </location>
</feature>
<dbReference type="GO" id="GO:0005743">
    <property type="term" value="C:mitochondrial inner membrane"/>
    <property type="evidence" value="ECO:0007669"/>
    <property type="project" value="UniProtKB-SubCell"/>
</dbReference>
<keyword evidence="9" id="KW-0809">Transit peptide</keyword>
<keyword evidence="11" id="KW-0520">NAD</keyword>
<comment type="subcellular location">
    <subcellularLocation>
        <location evidence="1">Mitochondrion inner membrane</location>
        <topology evidence="1">Peripheral membrane protein</topology>
        <orientation evidence="1">Intermembrane side</orientation>
    </subcellularLocation>
    <subcellularLocation>
        <location evidence="2">Peroxisome</location>
    </subcellularLocation>
</comment>
<protein>
    <recommendedName>
        <fullName evidence="4">NADH:ubiquinone reductase (non-electrogenic)</fullName>
        <ecNumber evidence="4">1.6.5.9</ecNumber>
    </recommendedName>
</protein>
<dbReference type="PANTHER" id="PTHR43706">
    <property type="entry name" value="NADH DEHYDROGENASE"/>
    <property type="match status" value="1"/>
</dbReference>
<dbReference type="Pfam" id="PF07992">
    <property type="entry name" value="Pyr_redox_2"/>
    <property type="match status" value="1"/>
</dbReference>
<evidence type="ECO:0000256" key="16">
    <source>
        <dbReference type="SAM" id="Phobius"/>
    </source>
</evidence>
<evidence type="ECO:0000256" key="10">
    <source>
        <dbReference type="ARBA" id="ARBA00023002"/>
    </source>
</evidence>
<evidence type="ECO:0000256" key="6">
    <source>
        <dbReference type="ARBA" id="ARBA00022792"/>
    </source>
</evidence>
<dbReference type="SUPFAM" id="SSF51905">
    <property type="entry name" value="FAD/NAD(P)-binding domain"/>
    <property type="match status" value="2"/>
</dbReference>
<dbReference type="GO" id="GO:0050136">
    <property type="term" value="F:NADH dehydrogenase (quinone) (non-electrogenic) activity"/>
    <property type="evidence" value="ECO:0007669"/>
    <property type="project" value="UniProtKB-EC"/>
</dbReference>
<keyword evidence="10" id="KW-0560">Oxidoreductase</keyword>
<evidence type="ECO:0000256" key="3">
    <source>
        <dbReference type="ARBA" id="ARBA00005272"/>
    </source>
</evidence>
<dbReference type="EC" id="1.6.5.9" evidence="4"/>
<name>A0AAW2MDD8_9LAMI</name>
<dbReference type="GO" id="GO:0005509">
    <property type="term" value="F:calcium ion binding"/>
    <property type="evidence" value="ECO:0007669"/>
    <property type="project" value="InterPro"/>
</dbReference>
<evidence type="ECO:0000256" key="15">
    <source>
        <dbReference type="ARBA" id="ARBA00049010"/>
    </source>
</evidence>
<evidence type="ECO:0000256" key="2">
    <source>
        <dbReference type="ARBA" id="ARBA00004275"/>
    </source>
</evidence>
<keyword evidence="6" id="KW-0999">Mitochondrion inner membrane</keyword>
<evidence type="ECO:0000256" key="12">
    <source>
        <dbReference type="ARBA" id="ARBA00023128"/>
    </source>
</evidence>
<feature type="domain" description="EF-hand" evidence="17">
    <location>
        <begin position="294"/>
        <end position="329"/>
    </location>
</feature>
<accession>A0AAW2MDD8</accession>
<reference evidence="18" key="1">
    <citation type="submission" date="2020-06" db="EMBL/GenBank/DDBJ databases">
        <authorList>
            <person name="Li T."/>
            <person name="Hu X."/>
            <person name="Zhang T."/>
            <person name="Song X."/>
            <person name="Zhang H."/>
            <person name="Dai N."/>
            <person name="Sheng W."/>
            <person name="Hou X."/>
            <person name="Wei L."/>
        </authorList>
    </citation>
    <scope>NUCLEOTIDE SEQUENCE</scope>
    <source>
        <strain evidence="18">KEN8</strain>
        <tissue evidence="18">Leaf</tissue>
    </source>
</reference>
<dbReference type="AlphaFoldDB" id="A0AAW2MDD8"/>
<comment type="caution">
    <text evidence="18">The sequence shown here is derived from an EMBL/GenBank/DDBJ whole genome shotgun (WGS) entry which is preliminary data.</text>
</comment>
<dbReference type="InterPro" id="IPR018247">
    <property type="entry name" value="EF_Hand_1_Ca_BS"/>
</dbReference>
<evidence type="ECO:0000256" key="7">
    <source>
        <dbReference type="ARBA" id="ARBA00022827"/>
    </source>
</evidence>
<dbReference type="GO" id="GO:0005777">
    <property type="term" value="C:peroxisome"/>
    <property type="evidence" value="ECO:0007669"/>
    <property type="project" value="UniProtKB-SubCell"/>
</dbReference>
<proteinExistence type="inferred from homology"/>
<evidence type="ECO:0000256" key="9">
    <source>
        <dbReference type="ARBA" id="ARBA00022946"/>
    </source>
</evidence>
<comment type="catalytic activity">
    <reaction evidence="14">
        <text>a quinone + NADH + H(+) = a quinol + NAD(+)</text>
        <dbReference type="Rhea" id="RHEA:46160"/>
        <dbReference type="ChEBI" id="CHEBI:15378"/>
        <dbReference type="ChEBI" id="CHEBI:24646"/>
        <dbReference type="ChEBI" id="CHEBI:57540"/>
        <dbReference type="ChEBI" id="CHEBI:57945"/>
        <dbReference type="ChEBI" id="CHEBI:132124"/>
        <dbReference type="EC" id="1.6.5.9"/>
    </reaction>
</comment>
<dbReference type="PROSITE" id="PS50222">
    <property type="entry name" value="EF_HAND_2"/>
    <property type="match status" value="1"/>
</dbReference>
<keyword evidence="16" id="KW-0812">Transmembrane</keyword>
<keyword evidence="8" id="KW-0106">Calcium</keyword>
<evidence type="ECO:0000256" key="5">
    <source>
        <dbReference type="ARBA" id="ARBA00022630"/>
    </source>
</evidence>
<evidence type="ECO:0000256" key="13">
    <source>
        <dbReference type="ARBA" id="ARBA00023140"/>
    </source>
</evidence>
<comment type="similarity">
    <text evidence="3">Belongs to the NADH dehydrogenase family.</text>
</comment>
<keyword evidence="13" id="KW-0576">Peroxisome</keyword>
<keyword evidence="16" id="KW-0472">Membrane</keyword>
<dbReference type="InterPro" id="IPR036188">
    <property type="entry name" value="FAD/NAD-bd_sf"/>
</dbReference>
<organism evidence="18">
    <name type="scientific">Sesamum calycinum</name>
    <dbReference type="NCBI Taxonomy" id="2727403"/>
    <lineage>
        <taxon>Eukaryota</taxon>
        <taxon>Viridiplantae</taxon>
        <taxon>Streptophyta</taxon>
        <taxon>Embryophyta</taxon>
        <taxon>Tracheophyta</taxon>
        <taxon>Spermatophyta</taxon>
        <taxon>Magnoliopsida</taxon>
        <taxon>eudicotyledons</taxon>
        <taxon>Gunneridae</taxon>
        <taxon>Pentapetalae</taxon>
        <taxon>asterids</taxon>
        <taxon>lamiids</taxon>
        <taxon>Lamiales</taxon>
        <taxon>Pedaliaceae</taxon>
        <taxon>Sesamum</taxon>
    </lineage>
</organism>
<dbReference type="Gene3D" id="3.50.50.100">
    <property type="match status" value="3"/>
</dbReference>
<evidence type="ECO:0000256" key="1">
    <source>
        <dbReference type="ARBA" id="ARBA00004137"/>
    </source>
</evidence>
<dbReference type="PANTHER" id="PTHR43706:SF47">
    <property type="entry name" value="EXTERNAL NADH-UBIQUINONE OXIDOREDUCTASE 1, MITOCHONDRIAL-RELATED"/>
    <property type="match status" value="1"/>
</dbReference>